<dbReference type="SUPFAM" id="SSF53254">
    <property type="entry name" value="Phosphoglycerate mutase-like"/>
    <property type="match status" value="1"/>
</dbReference>
<evidence type="ECO:0000256" key="17">
    <source>
        <dbReference type="SAM" id="SignalP"/>
    </source>
</evidence>
<dbReference type="PANTHER" id="PTHR20963:SF8">
    <property type="entry name" value="MULTIPLE INOSITOL POLYPHOSPHATE PHOSPHATASE 1"/>
    <property type="match status" value="1"/>
</dbReference>
<feature type="signal peptide" evidence="17">
    <location>
        <begin position="1"/>
        <end position="16"/>
    </location>
</feature>
<evidence type="ECO:0000256" key="12">
    <source>
        <dbReference type="ARBA" id="ARBA00043668"/>
    </source>
</evidence>
<proteinExistence type="inferred from homology"/>
<comment type="caution">
    <text evidence="18">The sequence shown here is derived from an EMBL/GenBank/DDBJ whole genome shotgun (WGS) entry which is preliminary data.</text>
</comment>
<dbReference type="AlphaFoldDB" id="A0ABD3WQP6"/>
<name>A0ABD3WQP6_SINWO</name>
<reference evidence="18 19" key="1">
    <citation type="submission" date="2024-11" db="EMBL/GenBank/DDBJ databases">
        <title>Chromosome-level genome assembly of the freshwater bivalve Anodonta woodiana.</title>
        <authorList>
            <person name="Chen X."/>
        </authorList>
    </citation>
    <scope>NUCLEOTIDE SEQUENCE [LARGE SCALE GENOMIC DNA]</scope>
    <source>
        <strain evidence="18">MN2024</strain>
        <tissue evidence="18">Gills</tissue>
    </source>
</reference>
<dbReference type="InterPro" id="IPR000560">
    <property type="entry name" value="His_Pase_clade-2"/>
</dbReference>
<keyword evidence="16" id="KW-1015">Disulfide bond</keyword>
<accession>A0ABD3WQP6</accession>
<feature type="disulfide bond" evidence="16">
    <location>
        <begin position="52"/>
        <end position="378"/>
    </location>
</feature>
<evidence type="ECO:0000313" key="19">
    <source>
        <dbReference type="Proteomes" id="UP001634394"/>
    </source>
</evidence>
<dbReference type="PANTHER" id="PTHR20963">
    <property type="entry name" value="MULTIPLE INOSITOL POLYPHOSPHATE PHOSPHATASE-RELATED"/>
    <property type="match status" value="1"/>
</dbReference>
<evidence type="ECO:0000256" key="1">
    <source>
        <dbReference type="ARBA" id="ARBA00004236"/>
    </source>
</evidence>
<keyword evidence="6" id="KW-1003">Cell membrane</keyword>
<dbReference type="PIRSF" id="PIRSF000894">
    <property type="entry name" value="Acid_phosphatase"/>
    <property type="match status" value="1"/>
</dbReference>
<evidence type="ECO:0000256" key="13">
    <source>
        <dbReference type="ARBA" id="ARBA00043671"/>
    </source>
</evidence>
<comment type="catalytic activity">
    <reaction evidence="13">
        <text>1D-myo-inositol 1,2,4,5,6-pentakisphosphate + H2O = 1D-myo-inositol 1,2,5,6-tetrakisphosphate + phosphate</text>
        <dbReference type="Rhea" id="RHEA:77115"/>
        <dbReference type="ChEBI" id="CHEBI:15377"/>
        <dbReference type="ChEBI" id="CHEBI:43474"/>
        <dbReference type="ChEBI" id="CHEBI:57798"/>
        <dbReference type="ChEBI" id="CHEBI:195535"/>
        <dbReference type="EC" id="3.1.3.62"/>
    </reaction>
    <physiologicalReaction direction="left-to-right" evidence="13">
        <dbReference type="Rhea" id="RHEA:77116"/>
    </physiologicalReaction>
</comment>
<sequence length="461" mass="52738">MLILGALLFLGTIAKAEYNSYNTKTSYFWVYDNSTTLNTNQWTTFQFGSQACNAIHVSGVFRHGARWPGDNYIMEMTPLQNKLLQHIPNIDKSPYRFLKTWKNLYPLDKEKELIPLGAQEMIAIAGRLGRRMQSFLIDKLDRLIVMSANKQRAQASAKEFYKSLIKTTTGQDRNLTTIIINNTIVRYYDKCGGVDSIKKREGFLKEYDDFRNGQFFTNATDSIVRRLGLVDTALSKDEVELIYQMCPYDRTCFSRNDWCSMLSDDEKDIMGYLKDLETYYEEAYGHPLLANNSCPLMQNIFNGMDDAIKGRAENKRYTAGIFRFGHSETLIPFFAALGMFKDSYPIRADNYKAMKNRKFNTANMVPYSANLEFVLYECANGTSAKEHYLKLFHNEIEVPIPGCGGLQCKYDDARALHADMIDNCDLESICKEPAVSAERRTLVNGVMLFLALLFSNSVKNL</sequence>
<dbReference type="InterPro" id="IPR016274">
    <property type="entry name" value="Histidine_acid_Pase_euk"/>
</dbReference>
<dbReference type="Pfam" id="PF00328">
    <property type="entry name" value="His_Phos_2"/>
    <property type="match status" value="1"/>
</dbReference>
<comment type="catalytic activity">
    <reaction evidence="15">
        <text>(2R)-2,3-bisphosphoglycerate + H2O = (2R)-2-phosphoglycerate + phosphate</text>
        <dbReference type="Rhea" id="RHEA:27381"/>
        <dbReference type="ChEBI" id="CHEBI:15377"/>
        <dbReference type="ChEBI" id="CHEBI:43474"/>
        <dbReference type="ChEBI" id="CHEBI:58248"/>
        <dbReference type="ChEBI" id="CHEBI:58289"/>
        <dbReference type="EC" id="3.1.3.80"/>
    </reaction>
    <physiologicalReaction direction="left-to-right" evidence="15">
        <dbReference type="Rhea" id="RHEA:27382"/>
    </physiologicalReaction>
</comment>
<dbReference type="EC" id="3.1.3.62" evidence="4"/>
<evidence type="ECO:0000256" key="10">
    <source>
        <dbReference type="ARBA" id="ARBA00023180"/>
    </source>
</evidence>
<dbReference type="EMBL" id="JBJQND010000005">
    <property type="protein sequence ID" value="KAL3876305.1"/>
    <property type="molecule type" value="Genomic_DNA"/>
</dbReference>
<evidence type="ECO:0000256" key="5">
    <source>
        <dbReference type="ARBA" id="ARBA00018097"/>
    </source>
</evidence>
<protein>
    <recommendedName>
        <fullName evidence="5">Multiple inositol polyphosphate phosphatase 1</fullName>
        <ecNumber evidence="4">3.1.3.62</ecNumber>
        <ecNumber evidence="3">3.1.3.80</ecNumber>
    </recommendedName>
    <alternativeName>
        <fullName evidence="11">2,3-bisphosphoglycerate 3-phosphatase</fullName>
    </alternativeName>
</protein>
<evidence type="ECO:0000256" key="11">
    <source>
        <dbReference type="ARBA" id="ARBA00031642"/>
    </source>
</evidence>
<dbReference type="Gene3D" id="3.40.50.1240">
    <property type="entry name" value="Phosphoglycerate mutase-like"/>
    <property type="match status" value="1"/>
</dbReference>
<keyword evidence="19" id="KW-1185">Reference proteome</keyword>
<keyword evidence="9" id="KW-0472">Membrane</keyword>
<dbReference type="GO" id="GO:0034417">
    <property type="term" value="F:bisphosphoglycerate 3-phosphatase activity"/>
    <property type="evidence" value="ECO:0007669"/>
    <property type="project" value="UniProtKB-EC"/>
</dbReference>
<comment type="catalytic activity">
    <reaction evidence="14">
        <text>1D-myo-inositol hexakisphosphate + H2O = 1D-myo-inositol 1,2,4,5,6-pentakisphosphate + phosphate</text>
        <dbReference type="Rhea" id="RHEA:16989"/>
        <dbReference type="ChEBI" id="CHEBI:15377"/>
        <dbReference type="ChEBI" id="CHEBI:43474"/>
        <dbReference type="ChEBI" id="CHEBI:57798"/>
        <dbReference type="ChEBI" id="CHEBI:58130"/>
        <dbReference type="EC" id="3.1.3.62"/>
    </reaction>
    <physiologicalReaction direction="left-to-right" evidence="14">
        <dbReference type="Rhea" id="RHEA:16990"/>
    </physiologicalReaction>
</comment>
<evidence type="ECO:0000256" key="14">
    <source>
        <dbReference type="ARBA" id="ARBA00043691"/>
    </source>
</evidence>
<comment type="subcellular location">
    <subcellularLocation>
        <location evidence="1">Cell membrane</location>
    </subcellularLocation>
</comment>
<dbReference type="InterPro" id="IPR029033">
    <property type="entry name" value="His_PPase_superfam"/>
</dbReference>
<evidence type="ECO:0000256" key="2">
    <source>
        <dbReference type="ARBA" id="ARBA00008422"/>
    </source>
</evidence>
<evidence type="ECO:0000256" key="6">
    <source>
        <dbReference type="ARBA" id="ARBA00022475"/>
    </source>
</evidence>
<dbReference type="CDD" id="cd07061">
    <property type="entry name" value="HP_HAP_like"/>
    <property type="match status" value="1"/>
</dbReference>
<organism evidence="18 19">
    <name type="scientific">Sinanodonta woodiana</name>
    <name type="common">Chinese pond mussel</name>
    <name type="synonym">Anodonta woodiana</name>
    <dbReference type="NCBI Taxonomy" id="1069815"/>
    <lineage>
        <taxon>Eukaryota</taxon>
        <taxon>Metazoa</taxon>
        <taxon>Spiralia</taxon>
        <taxon>Lophotrochozoa</taxon>
        <taxon>Mollusca</taxon>
        <taxon>Bivalvia</taxon>
        <taxon>Autobranchia</taxon>
        <taxon>Heteroconchia</taxon>
        <taxon>Palaeoheterodonta</taxon>
        <taxon>Unionida</taxon>
        <taxon>Unionoidea</taxon>
        <taxon>Unionidae</taxon>
        <taxon>Unioninae</taxon>
        <taxon>Sinanodonta</taxon>
    </lineage>
</organism>
<evidence type="ECO:0000313" key="18">
    <source>
        <dbReference type="EMBL" id="KAL3876305.1"/>
    </source>
</evidence>
<evidence type="ECO:0000256" key="3">
    <source>
        <dbReference type="ARBA" id="ARBA00012976"/>
    </source>
</evidence>
<evidence type="ECO:0000256" key="4">
    <source>
        <dbReference type="ARBA" id="ARBA00013040"/>
    </source>
</evidence>
<evidence type="ECO:0000256" key="15">
    <source>
        <dbReference type="ARBA" id="ARBA00043832"/>
    </source>
</evidence>
<dbReference type="EC" id="3.1.3.80" evidence="3"/>
<dbReference type="GO" id="GO:0005886">
    <property type="term" value="C:plasma membrane"/>
    <property type="evidence" value="ECO:0007669"/>
    <property type="project" value="UniProtKB-SubCell"/>
</dbReference>
<feature type="chain" id="PRO_5044840051" description="Multiple inositol polyphosphate phosphatase 1" evidence="17">
    <location>
        <begin position="17"/>
        <end position="461"/>
    </location>
</feature>
<comment type="similarity">
    <text evidence="2">Belongs to the histidine acid phosphatase family. MINPP1 subfamily.</text>
</comment>
<evidence type="ECO:0000256" key="7">
    <source>
        <dbReference type="ARBA" id="ARBA00022729"/>
    </source>
</evidence>
<gene>
    <name evidence="18" type="ORF">ACJMK2_034168</name>
</gene>
<dbReference type="Proteomes" id="UP001634394">
    <property type="component" value="Unassembled WGS sequence"/>
</dbReference>
<evidence type="ECO:0000256" key="9">
    <source>
        <dbReference type="ARBA" id="ARBA00023136"/>
    </source>
</evidence>
<keyword evidence="7 17" id="KW-0732">Signal</keyword>
<comment type="catalytic activity">
    <reaction evidence="12">
        <text>1D-myo-inositol 1,2,5,6-tetrakisphosphate + H2O = 1D-myo-inositol 1,2,6-trisphosphate + phosphate</text>
        <dbReference type="Rhea" id="RHEA:77119"/>
        <dbReference type="ChEBI" id="CHEBI:15377"/>
        <dbReference type="ChEBI" id="CHEBI:43474"/>
        <dbReference type="ChEBI" id="CHEBI:195535"/>
        <dbReference type="ChEBI" id="CHEBI:195537"/>
        <dbReference type="EC" id="3.1.3.62"/>
    </reaction>
    <physiologicalReaction direction="left-to-right" evidence="12">
        <dbReference type="Rhea" id="RHEA:77120"/>
    </physiologicalReaction>
</comment>
<keyword evidence="10" id="KW-0325">Glycoprotein</keyword>
<evidence type="ECO:0000256" key="8">
    <source>
        <dbReference type="ARBA" id="ARBA00022801"/>
    </source>
</evidence>
<keyword evidence="8" id="KW-0378">Hydrolase</keyword>
<feature type="disulfide bond" evidence="16">
    <location>
        <begin position="246"/>
        <end position="259"/>
    </location>
</feature>
<evidence type="ECO:0000256" key="16">
    <source>
        <dbReference type="PIRSR" id="PIRSR000894-2"/>
    </source>
</evidence>